<dbReference type="PANTHER" id="PTHR33991">
    <property type="entry name" value="DNA REPAIR PROTEIN RECO"/>
    <property type="match status" value="1"/>
</dbReference>
<accession>A0A139KTT2</accession>
<dbReference type="AlphaFoldDB" id="A0A139KTT2"/>
<dbReference type="GO" id="GO:0043590">
    <property type="term" value="C:bacterial nucleoid"/>
    <property type="evidence" value="ECO:0007669"/>
    <property type="project" value="TreeGrafter"/>
</dbReference>
<evidence type="ECO:0000313" key="7">
    <source>
        <dbReference type="Proteomes" id="UP000070319"/>
    </source>
</evidence>
<evidence type="ECO:0000256" key="3">
    <source>
        <dbReference type="ARBA" id="ARBA00023204"/>
    </source>
</evidence>
<gene>
    <name evidence="4" type="primary">recO</name>
    <name evidence="6" type="ORF">HMPREF2531_04658</name>
</gene>
<dbReference type="GO" id="GO:0006310">
    <property type="term" value="P:DNA recombination"/>
    <property type="evidence" value="ECO:0007669"/>
    <property type="project" value="UniProtKB-UniRule"/>
</dbReference>
<dbReference type="SUPFAM" id="SSF57863">
    <property type="entry name" value="ArfGap/RecO-like zinc finger"/>
    <property type="match status" value="1"/>
</dbReference>
<dbReference type="Pfam" id="PF02565">
    <property type="entry name" value="RecO_C"/>
    <property type="match status" value="1"/>
</dbReference>
<dbReference type="Gene3D" id="2.40.50.140">
    <property type="entry name" value="Nucleic acid-binding proteins"/>
    <property type="match status" value="1"/>
</dbReference>
<feature type="domain" description="DNA replication/recombination mediator RecO N-terminal" evidence="5">
    <location>
        <begin position="41"/>
        <end position="119"/>
    </location>
</feature>
<keyword evidence="1 4" id="KW-0227">DNA damage</keyword>
<evidence type="ECO:0000256" key="1">
    <source>
        <dbReference type="ARBA" id="ARBA00022763"/>
    </source>
</evidence>
<dbReference type="InterPro" id="IPR022572">
    <property type="entry name" value="DNA_rep/recomb_RecO_N"/>
</dbReference>
<proteinExistence type="inferred from homology"/>
<dbReference type="GO" id="GO:0006302">
    <property type="term" value="P:double-strand break repair"/>
    <property type="evidence" value="ECO:0007669"/>
    <property type="project" value="TreeGrafter"/>
</dbReference>
<name>A0A139KTT2_9BACE</name>
<protein>
    <recommendedName>
        <fullName evidence="4">DNA repair protein RecO</fullName>
    </recommendedName>
    <alternativeName>
        <fullName evidence="4">Recombination protein O</fullName>
    </alternativeName>
</protein>
<organism evidence="6">
    <name type="scientific">Bacteroides intestinalis</name>
    <dbReference type="NCBI Taxonomy" id="329854"/>
    <lineage>
        <taxon>Bacteria</taxon>
        <taxon>Pseudomonadati</taxon>
        <taxon>Bacteroidota</taxon>
        <taxon>Bacteroidia</taxon>
        <taxon>Bacteroidales</taxon>
        <taxon>Bacteroidaceae</taxon>
        <taxon>Bacteroides</taxon>
    </lineage>
</organism>
<dbReference type="EMBL" id="LTDF01000165">
    <property type="protein sequence ID" value="KXT42590.1"/>
    <property type="molecule type" value="Genomic_DNA"/>
</dbReference>
<keyword evidence="3 4" id="KW-0234">DNA repair</keyword>
<dbReference type="InterPro" id="IPR037278">
    <property type="entry name" value="ARFGAP/RecO"/>
</dbReference>
<dbReference type="HAMAP" id="MF_00201">
    <property type="entry name" value="RecO"/>
    <property type="match status" value="1"/>
</dbReference>
<evidence type="ECO:0000256" key="2">
    <source>
        <dbReference type="ARBA" id="ARBA00023172"/>
    </source>
</evidence>
<evidence type="ECO:0000259" key="5">
    <source>
        <dbReference type="Pfam" id="PF11967"/>
    </source>
</evidence>
<comment type="function">
    <text evidence="4">Involved in DNA repair and RecF pathway recombination.</text>
</comment>
<dbReference type="PANTHER" id="PTHR33991:SF1">
    <property type="entry name" value="DNA REPAIR PROTEIN RECO"/>
    <property type="match status" value="1"/>
</dbReference>
<dbReference type="SUPFAM" id="SSF50249">
    <property type="entry name" value="Nucleic acid-binding proteins"/>
    <property type="match status" value="1"/>
</dbReference>
<evidence type="ECO:0000313" key="6">
    <source>
        <dbReference type="EMBL" id="KXT42590.1"/>
    </source>
</evidence>
<evidence type="ECO:0000256" key="4">
    <source>
        <dbReference type="HAMAP-Rule" id="MF_00201"/>
    </source>
</evidence>
<comment type="similarity">
    <text evidence="4">Belongs to the RecO family.</text>
</comment>
<dbReference type="PATRIC" id="fig|329854.7.peg.4730"/>
<dbReference type="Proteomes" id="UP000070319">
    <property type="component" value="Unassembled WGS sequence"/>
</dbReference>
<sequence length="284" mass="33341">MSFIFLLLCLHFFIYPCFIPVISGFFRSFVTGLKPKLEARMLQKTLGIVLHTLKYNDTSLIADIYTETAGRASFIVKIPRSRKAAVKSVLFQPLALVELEADFRSNASMYKITEAKSYYPFSSIPYDPYKSSIALFLAEFLYRAVREEAENRPLFAYLQHSIIWLDECRDSFANFHLVFLMRLSRFLGLYPNLEDYENGDYFDLLNACFTPLRPQLHSFYILPAEASRLTMLMRMNYETMHLFAMNRAERTRCLTIMNEYYRLHLPDFPVLKSLEVLKELFDMD</sequence>
<keyword evidence="2 4" id="KW-0233">DNA recombination</keyword>
<dbReference type="Pfam" id="PF11967">
    <property type="entry name" value="RecO_N"/>
    <property type="match status" value="1"/>
</dbReference>
<dbReference type="NCBIfam" id="TIGR00613">
    <property type="entry name" value="reco"/>
    <property type="match status" value="1"/>
</dbReference>
<comment type="caution">
    <text evidence="6">The sequence shown here is derived from an EMBL/GenBank/DDBJ whole genome shotgun (WGS) entry which is preliminary data.</text>
</comment>
<dbReference type="InterPro" id="IPR003717">
    <property type="entry name" value="RecO"/>
</dbReference>
<reference evidence="6 7" key="1">
    <citation type="submission" date="2016-02" db="EMBL/GenBank/DDBJ databases">
        <authorList>
            <person name="Wen L."/>
            <person name="He K."/>
            <person name="Yang H."/>
        </authorList>
    </citation>
    <scope>NUCLEOTIDE SEQUENCE [LARGE SCALE GENOMIC DNA]</scope>
    <source>
        <strain evidence="6 7">KLE1704</strain>
    </source>
</reference>
<dbReference type="InterPro" id="IPR012340">
    <property type="entry name" value="NA-bd_OB-fold"/>
</dbReference>